<dbReference type="PANTHER" id="PTHR43390:SF1">
    <property type="entry name" value="CHLOROPLAST PROCESSING PEPTIDASE"/>
    <property type="match status" value="1"/>
</dbReference>
<dbReference type="InterPro" id="IPR019758">
    <property type="entry name" value="Pept_S26A_signal_pept_1_CS"/>
</dbReference>
<feature type="transmembrane region" description="Helical" evidence="6">
    <location>
        <begin position="171"/>
        <end position="196"/>
    </location>
</feature>
<comment type="subcellular location">
    <subcellularLocation>
        <location evidence="2">Cell membrane</location>
        <topology evidence="2">Single-pass type II membrane protein</topology>
    </subcellularLocation>
    <subcellularLocation>
        <location evidence="6">Membrane</location>
        <topology evidence="6">Single-pass type II membrane protein</topology>
    </subcellularLocation>
</comment>
<dbReference type="InterPro" id="IPR019533">
    <property type="entry name" value="Peptidase_S26"/>
</dbReference>
<evidence type="ECO:0000256" key="5">
    <source>
        <dbReference type="ARBA" id="ARBA00022801"/>
    </source>
</evidence>
<dbReference type="PATRIC" id="fig|452652.3.peg.6113"/>
<dbReference type="KEGG" id="ksk:KSE_61010"/>
<evidence type="ECO:0000313" key="9">
    <source>
        <dbReference type="EMBL" id="BAJ31867.1"/>
    </source>
</evidence>
<evidence type="ECO:0000256" key="4">
    <source>
        <dbReference type="ARBA" id="ARBA00013208"/>
    </source>
</evidence>
<organism evidence="9 10">
    <name type="scientific">Kitasatospora setae (strain ATCC 33774 / DSM 43861 / JCM 3304 / KCC A-0304 / NBRC 14216 / KM-6054)</name>
    <name type="common">Streptomyces setae</name>
    <dbReference type="NCBI Taxonomy" id="452652"/>
    <lineage>
        <taxon>Bacteria</taxon>
        <taxon>Bacillati</taxon>
        <taxon>Actinomycetota</taxon>
        <taxon>Actinomycetes</taxon>
        <taxon>Kitasatosporales</taxon>
        <taxon>Streptomycetaceae</taxon>
        <taxon>Kitasatospora</taxon>
    </lineage>
</organism>
<accession>E4N133</accession>
<dbReference type="Pfam" id="PF10502">
    <property type="entry name" value="Peptidase_S26"/>
    <property type="match status" value="1"/>
</dbReference>
<dbReference type="EMBL" id="AP010968">
    <property type="protein sequence ID" value="BAJ31867.1"/>
    <property type="molecule type" value="Genomic_DNA"/>
</dbReference>
<evidence type="ECO:0000256" key="6">
    <source>
        <dbReference type="RuleBase" id="RU362042"/>
    </source>
</evidence>
<dbReference type="GO" id="GO:0005886">
    <property type="term" value="C:plasma membrane"/>
    <property type="evidence" value="ECO:0007669"/>
    <property type="project" value="UniProtKB-SubCell"/>
</dbReference>
<dbReference type="RefSeq" id="WP_014139163.1">
    <property type="nucleotide sequence ID" value="NC_016109.1"/>
</dbReference>
<evidence type="ECO:0000256" key="1">
    <source>
        <dbReference type="ARBA" id="ARBA00000677"/>
    </source>
</evidence>
<dbReference type="GO" id="GO:0009003">
    <property type="term" value="F:signal peptidase activity"/>
    <property type="evidence" value="ECO:0007669"/>
    <property type="project" value="UniProtKB-EC"/>
</dbReference>
<proteinExistence type="inferred from homology"/>
<dbReference type="EC" id="3.4.21.89" evidence="4 6"/>
<evidence type="ECO:0000259" key="8">
    <source>
        <dbReference type="Pfam" id="PF10502"/>
    </source>
</evidence>
<dbReference type="eggNOG" id="COG0681">
    <property type="taxonomic scope" value="Bacteria"/>
</dbReference>
<sequence length="223" mass="23593">MGRWSGLGKAALALLILGLLLPLGGVGYALALQPRTFTLSAGNMAPTYQPGQRLLTYGVDSRDVRRGDVVVFTATTQEDPVPGPHFGRVIGLGGDRVAQCGDQPVQLNGAPLNEPYLYGGEPNGVRCFDTTVPSGQMFVMGDHRANSMDSRLRGTYPVTSVVSRDAAHHGALLTIGTLFLVGLPLLPVSLLLALLARRRRNKTGPQPAGYPEWVMNGPPPAGS</sequence>
<dbReference type="CDD" id="cd06530">
    <property type="entry name" value="S26_SPase_I"/>
    <property type="match status" value="1"/>
</dbReference>
<dbReference type="GO" id="GO:0006465">
    <property type="term" value="P:signal peptide processing"/>
    <property type="evidence" value="ECO:0007669"/>
    <property type="project" value="InterPro"/>
</dbReference>
<dbReference type="PRINTS" id="PR00727">
    <property type="entry name" value="LEADERPTASE"/>
</dbReference>
<dbReference type="Gene3D" id="2.10.109.10">
    <property type="entry name" value="Umud Fragment, subunit A"/>
    <property type="match status" value="1"/>
</dbReference>
<name>E4N133_KITSK</name>
<keyword evidence="6" id="KW-0812">Transmembrane</keyword>
<gene>
    <name evidence="9" type="ordered locus">KSE_61010</name>
</gene>
<protein>
    <recommendedName>
        <fullName evidence="4 6">Signal peptidase I</fullName>
        <ecNumber evidence="4 6">3.4.21.89</ecNumber>
    </recommendedName>
</protein>
<keyword evidence="6" id="KW-0645">Protease</keyword>
<dbReference type="GO" id="GO:0004252">
    <property type="term" value="F:serine-type endopeptidase activity"/>
    <property type="evidence" value="ECO:0007669"/>
    <property type="project" value="InterPro"/>
</dbReference>
<dbReference type="InterPro" id="IPR000223">
    <property type="entry name" value="Pept_S26A_signal_pept_1"/>
</dbReference>
<dbReference type="HOGENOM" id="CLU_028723_0_2_11"/>
<dbReference type="PROSITE" id="PS00761">
    <property type="entry name" value="SPASE_I_3"/>
    <property type="match status" value="1"/>
</dbReference>
<dbReference type="STRING" id="452652.KSE_61010"/>
<dbReference type="NCBIfam" id="TIGR02227">
    <property type="entry name" value="sigpep_I_bact"/>
    <property type="match status" value="1"/>
</dbReference>
<feature type="region of interest" description="Disordered" evidence="7">
    <location>
        <begin position="202"/>
        <end position="223"/>
    </location>
</feature>
<comment type="similarity">
    <text evidence="3 6">Belongs to the peptidase S26 family.</text>
</comment>
<keyword evidence="6" id="KW-1133">Transmembrane helix</keyword>
<keyword evidence="5 6" id="KW-0378">Hydrolase</keyword>
<comment type="catalytic activity">
    <reaction evidence="1 6">
        <text>Cleavage of hydrophobic, N-terminal signal or leader sequences from secreted and periplasmic proteins.</text>
        <dbReference type="EC" id="3.4.21.89"/>
    </reaction>
</comment>
<feature type="domain" description="Peptidase S26" evidence="8">
    <location>
        <begin position="35"/>
        <end position="164"/>
    </location>
</feature>
<keyword evidence="10" id="KW-1185">Reference proteome</keyword>
<reference evidence="9 10" key="1">
    <citation type="journal article" date="2010" name="DNA Res.">
        <title>Genome sequence of Kitasatospora setae NBRC 14216T: an evolutionary snapshot of the family Streptomycetaceae.</title>
        <authorList>
            <person name="Ichikawa N."/>
            <person name="Oguchi A."/>
            <person name="Ikeda H."/>
            <person name="Ishikawa J."/>
            <person name="Kitani S."/>
            <person name="Watanabe Y."/>
            <person name="Nakamura S."/>
            <person name="Katano Y."/>
            <person name="Kishi E."/>
            <person name="Sasagawa M."/>
            <person name="Ankai A."/>
            <person name="Fukui S."/>
            <person name="Hashimoto Y."/>
            <person name="Kamata S."/>
            <person name="Otoguro M."/>
            <person name="Tanikawa S."/>
            <person name="Nihira T."/>
            <person name="Horinouchi S."/>
            <person name="Ohnishi Y."/>
            <person name="Hayakawa M."/>
            <person name="Kuzuyama T."/>
            <person name="Arisawa A."/>
            <person name="Nomoto F."/>
            <person name="Miura H."/>
            <person name="Takahashi Y."/>
            <person name="Fujita N."/>
        </authorList>
    </citation>
    <scope>NUCLEOTIDE SEQUENCE [LARGE SCALE GENOMIC DNA]</scope>
    <source>
        <strain evidence="10">ATCC 33774 / DSM 43861 / JCM 3304 / KCC A-0304 / NBRC 14216 / KM-6054</strain>
    </source>
</reference>
<keyword evidence="6" id="KW-0472">Membrane</keyword>
<evidence type="ECO:0000256" key="2">
    <source>
        <dbReference type="ARBA" id="ARBA00004401"/>
    </source>
</evidence>
<evidence type="ECO:0000313" key="10">
    <source>
        <dbReference type="Proteomes" id="UP000007076"/>
    </source>
</evidence>
<dbReference type="Proteomes" id="UP000007076">
    <property type="component" value="Chromosome"/>
</dbReference>
<evidence type="ECO:0000256" key="3">
    <source>
        <dbReference type="ARBA" id="ARBA00009370"/>
    </source>
</evidence>
<dbReference type="PANTHER" id="PTHR43390">
    <property type="entry name" value="SIGNAL PEPTIDASE I"/>
    <property type="match status" value="1"/>
</dbReference>
<evidence type="ECO:0000256" key="7">
    <source>
        <dbReference type="SAM" id="MobiDB-lite"/>
    </source>
</evidence>
<dbReference type="SUPFAM" id="SSF51306">
    <property type="entry name" value="LexA/Signal peptidase"/>
    <property type="match status" value="1"/>
</dbReference>
<dbReference type="InterPro" id="IPR036286">
    <property type="entry name" value="LexA/Signal_pep-like_sf"/>
</dbReference>
<dbReference type="AlphaFoldDB" id="E4N133"/>